<evidence type="ECO:0000256" key="4">
    <source>
        <dbReference type="ARBA" id="ARBA00019905"/>
    </source>
</evidence>
<organism evidence="14 15">
    <name type="scientific">Alsobacter soli</name>
    <dbReference type="NCBI Taxonomy" id="2109933"/>
    <lineage>
        <taxon>Bacteria</taxon>
        <taxon>Pseudomonadati</taxon>
        <taxon>Pseudomonadota</taxon>
        <taxon>Alphaproteobacteria</taxon>
        <taxon>Hyphomicrobiales</taxon>
        <taxon>Alsobacteraceae</taxon>
        <taxon>Alsobacter</taxon>
    </lineage>
</organism>
<keyword evidence="6" id="KW-0119">Carbohydrate metabolism</keyword>
<accession>A0A2T1HXI2</accession>
<dbReference type="RefSeq" id="WP_106335327.1">
    <property type="nucleotide sequence ID" value="NZ_PVZS01000003.1"/>
</dbReference>
<evidence type="ECO:0000256" key="11">
    <source>
        <dbReference type="ARBA" id="ARBA00060615"/>
    </source>
</evidence>
<evidence type="ECO:0000256" key="6">
    <source>
        <dbReference type="ARBA" id="ARBA00023277"/>
    </source>
</evidence>
<comment type="catalytic activity">
    <reaction evidence="1">
        <text>alpha,alpha-trehalose + H2O = alpha-D-glucose + beta-D-glucose</text>
        <dbReference type="Rhea" id="RHEA:32675"/>
        <dbReference type="ChEBI" id="CHEBI:15377"/>
        <dbReference type="ChEBI" id="CHEBI:15903"/>
        <dbReference type="ChEBI" id="CHEBI:16551"/>
        <dbReference type="ChEBI" id="CHEBI:17925"/>
        <dbReference type="EC" id="3.2.1.28"/>
    </reaction>
</comment>
<sequence length="600" mass="66558">MSSRIEDYALIGDCETAALVSRAGSIDWLCLPRFDSDACFAAILGSSRNGRWRISCTDPKAKRTRGYREGTLILETRVETAQGVATVVDFMPPRNGRADVIRMVIGERGTVGFRTEIVVRFDYGLTVPWVNRLEDGAIQAIAGPHRILIHSDIPLHGQDLRTVGDFTVEEGQTICLSLTQQASTAPFSPRVDAQAALKKTEAFWRRFSSRCPDVGRWTEPVRRSLIVLKALTYEPTGGIVAAPTASLPEKIGGVRNWDYRYCWVRDACFTLQAFMDAGYFDEAAAWRDWLMRSIAGSPSQMQIMYGIAGERRLPEWEATWLPGHRGSSPVRIGNAAVDQFQLDVFGELADALSVAQKGGLPPHPRTLELRPVIMKFLETAWREPDEGIWEVRGGRRHFTHSKVMAWVAFDRAASYAEREGAKANARRWRAVADEIHAEVCAKGYDPEANSFVQSYGSKALDASLLQIPHVGFLPADDPRVIGTVRAIESRLVRDGLVLRYDLGETTDGLPAGEGVFLACSFWLADCYLMQGRRDDAERLFERLIGLANDVGLLAEEYDPVGKEMVGNFPQAFSHVGLINTALNLSREKGPAVERAEDGHN</sequence>
<evidence type="ECO:0000256" key="3">
    <source>
        <dbReference type="ARBA" id="ARBA00012757"/>
    </source>
</evidence>
<keyword evidence="5 14" id="KW-0378">Hydrolase</keyword>
<feature type="domain" description="Trehalase-like N-terminal" evidence="13">
    <location>
        <begin position="3"/>
        <end position="110"/>
    </location>
</feature>
<dbReference type="OrthoDB" id="3902805at2"/>
<evidence type="ECO:0000256" key="5">
    <source>
        <dbReference type="ARBA" id="ARBA00022801"/>
    </source>
</evidence>
<evidence type="ECO:0000256" key="1">
    <source>
        <dbReference type="ARBA" id="ARBA00001576"/>
    </source>
</evidence>
<dbReference type="AlphaFoldDB" id="A0A2T1HXI2"/>
<protein>
    <recommendedName>
        <fullName evidence="4">Trehalase</fullName>
        <ecNumber evidence="3">3.2.1.28</ecNumber>
    </recommendedName>
    <alternativeName>
        <fullName evidence="8">Alpha,alpha-trehalase</fullName>
    </alternativeName>
    <alternativeName>
        <fullName evidence="9">Alpha,alpha-trehalose glucohydrolase</fullName>
    </alternativeName>
</protein>
<dbReference type="Pfam" id="PF19291">
    <property type="entry name" value="TREH_N"/>
    <property type="match status" value="1"/>
</dbReference>
<comment type="cofactor">
    <cofactor evidence="10">
        <name>phosphate</name>
        <dbReference type="ChEBI" id="CHEBI:43474"/>
    </cofactor>
</comment>
<evidence type="ECO:0000256" key="10">
    <source>
        <dbReference type="ARBA" id="ARBA00053030"/>
    </source>
</evidence>
<keyword evidence="15" id="KW-1185">Reference proteome</keyword>
<dbReference type="InterPro" id="IPR008928">
    <property type="entry name" value="6-hairpin_glycosidase_sf"/>
</dbReference>
<evidence type="ECO:0000313" key="15">
    <source>
        <dbReference type="Proteomes" id="UP000239772"/>
    </source>
</evidence>
<dbReference type="EC" id="3.2.1.28" evidence="3"/>
<evidence type="ECO:0000256" key="2">
    <source>
        <dbReference type="ARBA" id="ARBA00006188"/>
    </source>
</evidence>
<evidence type="ECO:0000259" key="12">
    <source>
        <dbReference type="Pfam" id="PF00723"/>
    </source>
</evidence>
<reference evidence="15" key="1">
    <citation type="submission" date="2018-03" db="EMBL/GenBank/DDBJ databases">
        <authorList>
            <person name="Sun L."/>
            <person name="Liu H."/>
            <person name="Chen W."/>
            <person name="Huang K."/>
            <person name="Liu W."/>
            <person name="Gao X."/>
        </authorList>
    </citation>
    <scope>NUCLEOTIDE SEQUENCE [LARGE SCALE GENOMIC DNA]</scope>
    <source>
        <strain evidence="15">SH9</strain>
    </source>
</reference>
<dbReference type="GO" id="GO:0004555">
    <property type="term" value="F:alpha,alpha-trehalase activity"/>
    <property type="evidence" value="ECO:0007669"/>
    <property type="project" value="UniProtKB-EC"/>
</dbReference>
<feature type="domain" description="GH15-like" evidence="12">
    <location>
        <begin position="221"/>
        <end position="581"/>
    </location>
</feature>
<comment type="caution">
    <text evidence="14">The sequence shown here is derived from an EMBL/GenBank/DDBJ whole genome shotgun (WGS) entry which is preliminary data.</text>
</comment>
<dbReference type="InterPro" id="IPR045582">
    <property type="entry name" value="Trehalase-like_N"/>
</dbReference>
<dbReference type="EMBL" id="PVZS01000003">
    <property type="protein sequence ID" value="PSC06413.1"/>
    <property type="molecule type" value="Genomic_DNA"/>
</dbReference>
<dbReference type="PANTHER" id="PTHR31616">
    <property type="entry name" value="TREHALASE"/>
    <property type="match status" value="1"/>
</dbReference>
<dbReference type="InterPro" id="IPR011613">
    <property type="entry name" value="GH15-like"/>
</dbReference>
<dbReference type="PANTHER" id="PTHR31616:SF0">
    <property type="entry name" value="GLUCAN 1,4-ALPHA-GLUCOSIDASE"/>
    <property type="match status" value="1"/>
</dbReference>
<gene>
    <name evidence="14" type="ORF">SLNSH_03800</name>
</gene>
<dbReference type="SUPFAM" id="SSF48208">
    <property type="entry name" value="Six-hairpin glycosidases"/>
    <property type="match status" value="1"/>
</dbReference>
<dbReference type="Gene3D" id="1.50.10.10">
    <property type="match status" value="1"/>
</dbReference>
<name>A0A2T1HXI2_9HYPH</name>
<comment type="similarity">
    <text evidence="2">Belongs to the glycosyl hydrolase 15 family.</text>
</comment>
<comment type="pathway">
    <text evidence="11">Glycan degradation; trehalose degradation; D-glucose from alpha,alpha-trehalose: step 1/1.</text>
</comment>
<evidence type="ECO:0000256" key="8">
    <source>
        <dbReference type="ARBA" id="ARBA00030473"/>
    </source>
</evidence>
<evidence type="ECO:0000259" key="13">
    <source>
        <dbReference type="Pfam" id="PF19291"/>
    </source>
</evidence>
<evidence type="ECO:0000256" key="9">
    <source>
        <dbReference type="ARBA" id="ARBA00031637"/>
    </source>
</evidence>
<dbReference type="InterPro" id="IPR012341">
    <property type="entry name" value="6hp_glycosidase-like_sf"/>
</dbReference>
<evidence type="ECO:0000256" key="7">
    <source>
        <dbReference type="ARBA" id="ARBA00023295"/>
    </source>
</evidence>
<dbReference type="GO" id="GO:0005993">
    <property type="term" value="P:trehalose catabolic process"/>
    <property type="evidence" value="ECO:0007669"/>
    <property type="project" value="UniProtKB-ARBA"/>
</dbReference>
<dbReference type="Proteomes" id="UP000239772">
    <property type="component" value="Unassembled WGS sequence"/>
</dbReference>
<dbReference type="FunFam" id="1.50.10.10:FF:000005">
    <property type="entry name" value="Glycosyl hydrolase, glucoamylase"/>
    <property type="match status" value="1"/>
</dbReference>
<keyword evidence="7" id="KW-0326">Glycosidase</keyword>
<dbReference type="Pfam" id="PF00723">
    <property type="entry name" value="Glyco_hydro_15"/>
    <property type="match status" value="1"/>
</dbReference>
<evidence type="ECO:0000313" key="14">
    <source>
        <dbReference type="EMBL" id="PSC06413.1"/>
    </source>
</evidence>
<proteinExistence type="inferred from homology"/>